<organism evidence="2 3">
    <name type="scientific">Maricaulis virginensis</name>
    <dbReference type="NCBI Taxonomy" id="144022"/>
    <lineage>
        <taxon>Bacteria</taxon>
        <taxon>Pseudomonadati</taxon>
        <taxon>Pseudomonadota</taxon>
        <taxon>Alphaproteobacteria</taxon>
        <taxon>Maricaulales</taxon>
        <taxon>Maricaulaceae</taxon>
        <taxon>Maricaulis</taxon>
    </lineage>
</organism>
<evidence type="ECO:0000313" key="2">
    <source>
        <dbReference type="EMBL" id="GLK53021.1"/>
    </source>
</evidence>
<dbReference type="EMBL" id="BSFE01000007">
    <property type="protein sequence ID" value="GLK53021.1"/>
    <property type="molecule type" value="Genomic_DNA"/>
</dbReference>
<accession>A0A9W6MPJ5</accession>
<gene>
    <name evidence="2" type="ORF">GCM10017621_25290</name>
</gene>
<name>A0A9W6MPJ5_9PROT</name>
<reference evidence="2" key="1">
    <citation type="journal article" date="2014" name="Int. J. Syst. Evol. Microbiol.">
        <title>Complete genome sequence of Corynebacterium casei LMG S-19264T (=DSM 44701T), isolated from a smear-ripened cheese.</title>
        <authorList>
            <consortium name="US DOE Joint Genome Institute (JGI-PGF)"/>
            <person name="Walter F."/>
            <person name="Albersmeier A."/>
            <person name="Kalinowski J."/>
            <person name="Ruckert C."/>
        </authorList>
    </citation>
    <scope>NUCLEOTIDE SEQUENCE</scope>
    <source>
        <strain evidence="2">VKM B-1513</strain>
    </source>
</reference>
<dbReference type="SUPFAM" id="SSF54427">
    <property type="entry name" value="NTF2-like"/>
    <property type="match status" value="1"/>
</dbReference>
<dbReference type="InterPro" id="IPR032710">
    <property type="entry name" value="NTF2-like_dom_sf"/>
</dbReference>
<keyword evidence="3" id="KW-1185">Reference proteome</keyword>
<dbReference type="Gene3D" id="3.10.450.50">
    <property type="match status" value="1"/>
</dbReference>
<dbReference type="Proteomes" id="UP001143486">
    <property type="component" value="Unassembled WGS sequence"/>
</dbReference>
<protein>
    <submittedName>
        <fullName evidence="2">Polyketide cyclase</fullName>
    </submittedName>
</protein>
<evidence type="ECO:0000259" key="1">
    <source>
        <dbReference type="Pfam" id="PF12680"/>
    </source>
</evidence>
<evidence type="ECO:0000313" key="3">
    <source>
        <dbReference type="Proteomes" id="UP001143486"/>
    </source>
</evidence>
<dbReference type="AlphaFoldDB" id="A0A9W6MPJ5"/>
<reference evidence="2" key="2">
    <citation type="submission" date="2023-01" db="EMBL/GenBank/DDBJ databases">
        <authorList>
            <person name="Sun Q."/>
            <person name="Evtushenko L."/>
        </authorList>
    </citation>
    <scope>NUCLEOTIDE SEQUENCE</scope>
    <source>
        <strain evidence="2">VKM B-1513</strain>
    </source>
</reference>
<sequence>MTQTLPSSIAAYFDAANRRDLDRAAAQFSADARVRDESRDHIGRSAIEAWLKQTVDAYDFHADPGPAEYRDGAVFVPATVSGSFPGSPIALTYRFGMDADRIASLEIA</sequence>
<comment type="caution">
    <text evidence="2">The sequence shown here is derived from an EMBL/GenBank/DDBJ whole genome shotgun (WGS) entry which is preliminary data.</text>
</comment>
<dbReference type="Pfam" id="PF12680">
    <property type="entry name" value="SnoaL_2"/>
    <property type="match status" value="1"/>
</dbReference>
<dbReference type="InterPro" id="IPR037401">
    <property type="entry name" value="SnoaL-like"/>
</dbReference>
<feature type="domain" description="SnoaL-like" evidence="1">
    <location>
        <begin position="10"/>
        <end position="91"/>
    </location>
</feature>
<dbReference type="RefSeq" id="WP_271187380.1">
    <property type="nucleotide sequence ID" value="NZ_BSFE01000007.1"/>
</dbReference>
<proteinExistence type="predicted"/>